<dbReference type="EMBL" id="LT629710">
    <property type="protein sequence ID" value="SDO28662.1"/>
    <property type="molecule type" value="Genomic_DNA"/>
</dbReference>
<dbReference type="InterPro" id="IPR000515">
    <property type="entry name" value="MetI-like"/>
</dbReference>
<evidence type="ECO:0000256" key="7">
    <source>
        <dbReference type="ARBA" id="ARBA00022989"/>
    </source>
</evidence>
<dbReference type="InterPro" id="IPR035906">
    <property type="entry name" value="MetI-like_sf"/>
</dbReference>
<keyword evidence="4" id="KW-1003">Cell membrane</keyword>
<evidence type="ECO:0000256" key="3">
    <source>
        <dbReference type="ARBA" id="ARBA00022448"/>
    </source>
</evidence>
<keyword evidence="12" id="KW-1185">Reference proteome</keyword>
<dbReference type="RefSeq" id="WP_197676366.1">
    <property type="nucleotide sequence ID" value="NZ_LT629710.1"/>
</dbReference>
<dbReference type="AlphaFoldDB" id="A0A1H0IB87"/>
<evidence type="ECO:0000256" key="6">
    <source>
        <dbReference type="ARBA" id="ARBA00022970"/>
    </source>
</evidence>
<evidence type="ECO:0000256" key="5">
    <source>
        <dbReference type="ARBA" id="ARBA00022692"/>
    </source>
</evidence>
<keyword evidence="3 9" id="KW-0813">Transport</keyword>
<feature type="transmembrane region" description="Helical" evidence="9">
    <location>
        <begin position="135"/>
        <end position="155"/>
    </location>
</feature>
<dbReference type="Gene3D" id="1.10.3720.10">
    <property type="entry name" value="MetI-like"/>
    <property type="match status" value="1"/>
</dbReference>
<evidence type="ECO:0000256" key="8">
    <source>
        <dbReference type="ARBA" id="ARBA00023136"/>
    </source>
</evidence>
<dbReference type="PROSITE" id="PS50928">
    <property type="entry name" value="ABC_TM1"/>
    <property type="match status" value="1"/>
</dbReference>
<evidence type="ECO:0000256" key="9">
    <source>
        <dbReference type="RuleBase" id="RU363032"/>
    </source>
</evidence>
<dbReference type="SUPFAM" id="SSF161098">
    <property type="entry name" value="MetI-like"/>
    <property type="match status" value="1"/>
</dbReference>
<name>A0A1H0IB87_9ACTN</name>
<proteinExistence type="inferred from homology"/>
<dbReference type="Proteomes" id="UP000198741">
    <property type="component" value="Chromosome I"/>
</dbReference>
<feature type="domain" description="ABC transmembrane type-1" evidence="10">
    <location>
        <begin position="66"/>
        <end position="267"/>
    </location>
</feature>
<dbReference type="CDD" id="cd06261">
    <property type="entry name" value="TM_PBP2"/>
    <property type="match status" value="1"/>
</dbReference>
<keyword evidence="7 9" id="KW-1133">Transmembrane helix</keyword>
<dbReference type="Pfam" id="PF00528">
    <property type="entry name" value="BPD_transp_1"/>
    <property type="match status" value="1"/>
</dbReference>
<dbReference type="GO" id="GO:0006865">
    <property type="term" value="P:amino acid transport"/>
    <property type="evidence" value="ECO:0007669"/>
    <property type="project" value="UniProtKB-KW"/>
</dbReference>
<dbReference type="InterPro" id="IPR010065">
    <property type="entry name" value="AA_ABC_transptr_permease_3TM"/>
</dbReference>
<gene>
    <name evidence="11" type="ORF">SAMN04515671_0439</name>
</gene>
<evidence type="ECO:0000256" key="4">
    <source>
        <dbReference type="ARBA" id="ARBA00022475"/>
    </source>
</evidence>
<comment type="similarity">
    <text evidence="2">Belongs to the binding-protein-dependent transport system permease family. HisMQ subfamily.</text>
</comment>
<keyword evidence="5 9" id="KW-0812">Transmembrane</keyword>
<dbReference type="STRING" id="1090615.SAMN04515671_0439"/>
<dbReference type="GO" id="GO:0043190">
    <property type="term" value="C:ATP-binding cassette (ABC) transporter complex"/>
    <property type="evidence" value="ECO:0007669"/>
    <property type="project" value="InterPro"/>
</dbReference>
<feature type="transmembrane region" description="Helical" evidence="9">
    <location>
        <begin position="70"/>
        <end position="90"/>
    </location>
</feature>
<dbReference type="GO" id="GO:0022857">
    <property type="term" value="F:transmembrane transporter activity"/>
    <property type="evidence" value="ECO:0007669"/>
    <property type="project" value="InterPro"/>
</dbReference>
<evidence type="ECO:0000259" key="10">
    <source>
        <dbReference type="PROSITE" id="PS50928"/>
    </source>
</evidence>
<accession>A0A1H0IB87</accession>
<dbReference type="PANTHER" id="PTHR30614:SF20">
    <property type="entry name" value="GLUTAMINE TRANSPORT SYSTEM PERMEASE PROTEIN GLNP"/>
    <property type="match status" value="1"/>
</dbReference>
<dbReference type="InterPro" id="IPR043429">
    <property type="entry name" value="ArtM/GltK/GlnP/TcyL/YhdX-like"/>
</dbReference>
<comment type="subcellular location">
    <subcellularLocation>
        <location evidence="1 9">Cell membrane</location>
        <topology evidence="1 9">Multi-pass membrane protein</topology>
    </subcellularLocation>
</comment>
<sequence length="278" mass="30431">MTAPATAQRGMTRKQRTTIIRTAQYAVIVLIVVVMALVGHWHDFKVQFLDWHVMGQILPRIIKTGFVNTLIYTASAFVFGLIVGLIIALMRMSEVRLYRWIATVYVELLRGLPTLLVLYLLTYGIPIVFGNNNKFFGNFYVLVTLGLGSVAAAYMSETIRAGVQAVPKGQMEAARTLGMSRGSAMRLVILPQAFRIIIPPLTNEVILLIKDSSLVFAVGLASSQYELTFLANTAASGGITGIDSSSSPLILAGLAYLVITLPLSQAVRALERNQAKRR</sequence>
<dbReference type="PANTHER" id="PTHR30614">
    <property type="entry name" value="MEMBRANE COMPONENT OF AMINO ACID ABC TRANSPORTER"/>
    <property type="match status" value="1"/>
</dbReference>
<dbReference type="NCBIfam" id="TIGR01726">
    <property type="entry name" value="HEQRo_perm_3TM"/>
    <property type="match status" value="1"/>
</dbReference>
<keyword evidence="8 9" id="KW-0472">Membrane</keyword>
<evidence type="ECO:0000256" key="1">
    <source>
        <dbReference type="ARBA" id="ARBA00004651"/>
    </source>
</evidence>
<reference evidence="11 12" key="1">
    <citation type="submission" date="2016-10" db="EMBL/GenBank/DDBJ databases">
        <authorList>
            <person name="de Groot N.N."/>
        </authorList>
    </citation>
    <scope>NUCLEOTIDE SEQUENCE [LARGE SCALE GENOMIC DNA]</scope>
    <source>
        <strain evidence="12">P4-7,KCTC 19426,CECT 7604</strain>
    </source>
</reference>
<protein>
    <submittedName>
        <fullName evidence="11">Polar amino acid transport system permease protein</fullName>
    </submittedName>
</protein>
<feature type="transmembrane region" description="Helical" evidence="9">
    <location>
        <begin position="111"/>
        <end position="129"/>
    </location>
</feature>
<organism evidence="11 12">
    <name type="scientific">Nakamurella panacisegetis</name>
    <dbReference type="NCBI Taxonomy" id="1090615"/>
    <lineage>
        <taxon>Bacteria</taxon>
        <taxon>Bacillati</taxon>
        <taxon>Actinomycetota</taxon>
        <taxon>Actinomycetes</taxon>
        <taxon>Nakamurellales</taxon>
        <taxon>Nakamurellaceae</taxon>
        <taxon>Nakamurella</taxon>
    </lineage>
</organism>
<evidence type="ECO:0000256" key="2">
    <source>
        <dbReference type="ARBA" id="ARBA00010072"/>
    </source>
</evidence>
<evidence type="ECO:0000313" key="12">
    <source>
        <dbReference type="Proteomes" id="UP000198741"/>
    </source>
</evidence>
<evidence type="ECO:0000313" key="11">
    <source>
        <dbReference type="EMBL" id="SDO28662.1"/>
    </source>
</evidence>
<feature type="transmembrane region" description="Helical" evidence="9">
    <location>
        <begin position="23"/>
        <end position="42"/>
    </location>
</feature>
<keyword evidence="6" id="KW-0029">Amino-acid transport</keyword>